<keyword evidence="2" id="KW-1185">Reference proteome</keyword>
<dbReference type="Proteomes" id="UP000422569">
    <property type="component" value="Chromosome"/>
</dbReference>
<protein>
    <submittedName>
        <fullName evidence="1">PilZ domain-containing protein</fullName>
    </submittedName>
</protein>
<reference evidence="1 2" key="1">
    <citation type="submission" date="2019-09" db="EMBL/GenBank/DDBJ databases">
        <title>Isolation and complete genome sequencing of Methylocystis species.</title>
        <authorList>
            <person name="Rumah B.L."/>
            <person name="Stead C.E."/>
            <person name="Stevens B.C."/>
            <person name="Minton N.P."/>
            <person name="Grosse-Honebrink A."/>
            <person name="Zhang Y."/>
        </authorList>
    </citation>
    <scope>NUCLEOTIDE SEQUENCE [LARGE SCALE GENOMIC DNA]</scope>
    <source>
        <strain evidence="1 2">BRCS2</strain>
    </source>
</reference>
<dbReference type="KEGG" id="mpar:F7D14_16890"/>
<gene>
    <name evidence="1" type="ORF">F7D14_16890</name>
</gene>
<dbReference type="RefSeq" id="WP_154420065.1">
    <property type="nucleotide sequence ID" value="NZ_CP044331.1"/>
</dbReference>
<sequence>MSARSLTEPSEIGAQPSTIRVDLAGRFMLPSKREHDCQIVAMSTTEMRVASDATPRLGDQVIVYIAELGRFEGVVERHEDDGFSLGMTLPPLKYEKLADQLQGLASRGDDLDPQIARRHKRFVPLTRVTTVRLPNGKERMARINDLSASGVNVEFNFAVSKMNIPEGGKIFIGSKSATVLRTFEGGFVAEFDDAFEEESVNERTTL</sequence>
<name>A0A6B8M9A8_9HYPH</name>
<evidence type="ECO:0000313" key="1">
    <source>
        <dbReference type="EMBL" id="QGM98995.1"/>
    </source>
</evidence>
<accession>A0A6B8M9A8</accession>
<proteinExistence type="predicted"/>
<organism evidence="1 2">
    <name type="scientific">Methylocystis parvus</name>
    <dbReference type="NCBI Taxonomy" id="134"/>
    <lineage>
        <taxon>Bacteria</taxon>
        <taxon>Pseudomonadati</taxon>
        <taxon>Pseudomonadota</taxon>
        <taxon>Alphaproteobacteria</taxon>
        <taxon>Hyphomicrobiales</taxon>
        <taxon>Methylocystaceae</taxon>
        <taxon>Methylocystis</taxon>
    </lineage>
</organism>
<dbReference type="EMBL" id="CP044331">
    <property type="protein sequence ID" value="QGM98995.1"/>
    <property type="molecule type" value="Genomic_DNA"/>
</dbReference>
<dbReference type="AlphaFoldDB" id="A0A6B8M9A8"/>
<evidence type="ECO:0000313" key="2">
    <source>
        <dbReference type="Proteomes" id="UP000422569"/>
    </source>
</evidence>